<dbReference type="AlphaFoldDB" id="A0A1A9VL82"/>
<dbReference type="STRING" id="7395.A0A1A9VL82"/>
<reference evidence="1" key="1">
    <citation type="submission" date="2020-05" db="UniProtKB">
        <authorList>
            <consortium name="EnsemblMetazoa"/>
        </authorList>
    </citation>
    <scope>IDENTIFICATION</scope>
    <source>
        <strain evidence="1">TTRI</strain>
    </source>
</reference>
<dbReference type="VEuPathDB" id="VectorBase:GAUT040468"/>
<organism evidence="1 2">
    <name type="scientific">Glossina austeni</name>
    <name type="common">Savannah tsetse fly</name>
    <dbReference type="NCBI Taxonomy" id="7395"/>
    <lineage>
        <taxon>Eukaryota</taxon>
        <taxon>Metazoa</taxon>
        <taxon>Ecdysozoa</taxon>
        <taxon>Arthropoda</taxon>
        <taxon>Hexapoda</taxon>
        <taxon>Insecta</taxon>
        <taxon>Pterygota</taxon>
        <taxon>Neoptera</taxon>
        <taxon>Endopterygota</taxon>
        <taxon>Diptera</taxon>
        <taxon>Brachycera</taxon>
        <taxon>Muscomorpha</taxon>
        <taxon>Hippoboscoidea</taxon>
        <taxon>Glossinidae</taxon>
        <taxon>Glossina</taxon>
    </lineage>
</organism>
<dbReference type="Proteomes" id="UP000078200">
    <property type="component" value="Unassembled WGS sequence"/>
</dbReference>
<evidence type="ECO:0000313" key="2">
    <source>
        <dbReference type="Proteomes" id="UP000078200"/>
    </source>
</evidence>
<dbReference type="EnsemblMetazoa" id="GAUT040468-RA">
    <property type="protein sequence ID" value="GAUT040468-PA"/>
    <property type="gene ID" value="GAUT040468"/>
</dbReference>
<accession>A0A1A9VL82</accession>
<keyword evidence="2" id="KW-1185">Reference proteome</keyword>
<protein>
    <submittedName>
        <fullName evidence="1">Uncharacterized protein</fullName>
    </submittedName>
</protein>
<evidence type="ECO:0000313" key="1">
    <source>
        <dbReference type="EnsemblMetazoa" id="GAUT040468-PA"/>
    </source>
</evidence>
<name>A0A1A9VL82_GLOAU</name>
<proteinExistence type="predicted"/>
<sequence length="122" mass="14691">MKSTRRTVLSQKKIYVQPMRDERHVRTLKLQYADCSKAMQPYKELHNKSKETRKTTTWEEQKIQLQQGRNTAKKKAKMVQVYQTRLLCSLCDQSNNKCNIKRRKCNKRNNKCNSKRDNKRNK</sequence>